<keyword evidence="1" id="KW-0472">Membrane</keyword>
<gene>
    <name evidence="2" type="ORF">ACFSC0_09125</name>
</gene>
<protein>
    <recommendedName>
        <fullName evidence="4">Integral membrane protein</fullName>
    </recommendedName>
</protein>
<evidence type="ECO:0008006" key="4">
    <source>
        <dbReference type="Google" id="ProtNLM"/>
    </source>
</evidence>
<dbReference type="EMBL" id="JBHUEY010000001">
    <property type="protein sequence ID" value="MFD1783552.1"/>
    <property type="molecule type" value="Genomic_DNA"/>
</dbReference>
<keyword evidence="1" id="KW-1133">Transmembrane helix</keyword>
<evidence type="ECO:0000313" key="3">
    <source>
        <dbReference type="Proteomes" id="UP001597237"/>
    </source>
</evidence>
<feature type="transmembrane region" description="Helical" evidence="1">
    <location>
        <begin position="12"/>
        <end position="32"/>
    </location>
</feature>
<proteinExistence type="predicted"/>
<evidence type="ECO:0000256" key="1">
    <source>
        <dbReference type="SAM" id="Phobius"/>
    </source>
</evidence>
<name>A0ABW4N020_9CAUL</name>
<keyword evidence="1" id="KW-0812">Transmembrane</keyword>
<feature type="transmembrane region" description="Helical" evidence="1">
    <location>
        <begin position="73"/>
        <end position="91"/>
    </location>
</feature>
<dbReference type="Proteomes" id="UP001597237">
    <property type="component" value="Unassembled WGS sequence"/>
</dbReference>
<evidence type="ECO:0000313" key="2">
    <source>
        <dbReference type="EMBL" id="MFD1783552.1"/>
    </source>
</evidence>
<dbReference type="RefSeq" id="WP_377283253.1">
    <property type="nucleotide sequence ID" value="NZ_JBHRSI010000008.1"/>
</dbReference>
<comment type="caution">
    <text evidence="2">The sequence shown here is derived from an EMBL/GenBank/DDBJ whole genome shotgun (WGS) entry which is preliminary data.</text>
</comment>
<feature type="transmembrane region" description="Helical" evidence="1">
    <location>
        <begin position="38"/>
        <end position="61"/>
    </location>
</feature>
<reference evidence="3" key="1">
    <citation type="journal article" date="2019" name="Int. J. Syst. Evol. Microbiol.">
        <title>The Global Catalogue of Microorganisms (GCM) 10K type strain sequencing project: providing services to taxonomists for standard genome sequencing and annotation.</title>
        <authorList>
            <consortium name="The Broad Institute Genomics Platform"/>
            <consortium name="The Broad Institute Genome Sequencing Center for Infectious Disease"/>
            <person name="Wu L."/>
            <person name="Ma J."/>
        </authorList>
    </citation>
    <scope>NUCLEOTIDE SEQUENCE [LARGE SCALE GENOMIC DNA]</scope>
    <source>
        <strain evidence="3">DFY28</strain>
    </source>
</reference>
<sequence length="128" mass="13067">MTPVTFLRRVLFADAIASFGSAALMIAAPAAVAELTGLSPALLLEAGVVLVPFVLMVLAVATRRDIPRLGVKAIVAINVLWVIGSVAVLAATSPTALGYAFVIVQAVAVGVFAELQIVGLKRTAQATA</sequence>
<feature type="transmembrane region" description="Helical" evidence="1">
    <location>
        <begin position="97"/>
        <end position="115"/>
    </location>
</feature>
<organism evidence="2 3">
    <name type="scientific">Phenylobacterium terrae</name>
    <dbReference type="NCBI Taxonomy" id="2665495"/>
    <lineage>
        <taxon>Bacteria</taxon>
        <taxon>Pseudomonadati</taxon>
        <taxon>Pseudomonadota</taxon>
        <taxon>Alphaproteobacteria</taxon>
        <taxon>Caulobacterales</taxon>
        <taxon>Caulobacteraceae</taxon>
        <taxon>Phenylobacterium</taxon>
    </lineage>
</organism>
<accession>A0ABW4N020</accession>
<keyword evidence="3" id="KW-1185">Reference proteome</keyword>